<dbReference type="EMBL" id="VCLA01000160">
    <property type="protein sequence ID" value="MQT03054.1"/>
    <property type="molecule type" value="Genomic_DNA"/>
</dbReference>
<gene>
    <name evidence="1" type="ORF">FF041_23550</name>
</gene>
<protein>
    <recommendedName>
        <fullName evidence="3">Tat pathway signal protein</fullName>
    </recommendedName>
</protein>
<dbReference type="Gene3D" id="1.25.40.10">
    <property type="entry name" value="Tetratricopeptide repeat domain"/>
    <property type="match status" value="1"/>
</dbReference>
<dbReference type="InterPro" id="IPR011990">
    <property type="entry name" value="TPR-like_helical_dom_sf"/>
</dbReference>
<dbReference type="Proteomes" id="UP000419138">
    <property type="component" value="Unassembled WGS sequence"/>
</dbReference>
<evidence type="ECO:0000313" key="1">
    <source>
        <dbReference type="EMBL" id="MQT03054.1"/>
    </source>
</evidence>
<keyword evidence="2" id="KW-1185">Reference proteome</keyword>
<comment type="caution">
    <text evidence="1">The sequence shown here is derived from an EMBL/GenBank/DDBJ whole genome shotgun (WGS) entry which is preliminary data.</text>
</comment>
<sequence>MTQRMPNHQLSELIEESGLPYDGVARAVRAVAAESGQRLGTNKSAVHHWGAGVVPSGSTPQYLAEALSRRLGRRITREDLGLPSPDGGEDGSIGLTLDFDPVETLAAIGKADVNRRRFLSASAYSMAAAALPLETVRETAARTRAAANGAMAGHADVAAVRDMVRLFMDMDERHGGQHGRSAFVQYLVTDVLDLCRSRFSSEEARAEALSVASAGAHLAGWKAYDSGEQGLAQRYYLQSLALARESGIPGQDGFVMRTMSQQGMKLHRSERCLALAESGWARARGRVDGQTEALFAITHAHALAKTGQTDRALADVKQAHASLAAGADDQVPFWALVWGPPAATVHSRTAKVFETLGDRPNAARQYATAAASRPGTTYARIIALDLVAQAEQQAKQGSIEQACATWNRAIDTMDGVRSARTRKAIRSLRGDLNIYRARGLRCATELDERARVFLAKQR</sequence>
<dbReference type="AlphaFoldDB" id="A0A646KL67"/>
<name>A0A646KL67_STRJU</name>
<evidence type="ECO:0000313" key="2">
    <source>
        <dbReference type="Proteomes" id="UP000419138"/>
    </source>
</evidence>
<dbReference type="OrthoDB" id="3213425at2"/>
<proteinExistence type="predicted"/>
<accession>A0A646KL67</accession>
<reference evidence="1 2" key="1">
    <citation type="submission" date="2019-05" db="EMBL/GenBank/DDBJ databases">
        <title>Comparative genomics and metabolomics analyses of clavulanic acid producing Streptomyces species provides insight into specialized metabolism and evolution of beta-lactam biosynthetic gene clusters.</title>
        <authorList>
            <person name="Moore M.A."/>
            <person name="Cruz-Morales P."/>
            <person name="Barona Gomez F."/>
            <person name="Kapil T."/>
        </authorList>
    </citation>
    <scope>NUCLEOTIDE SEQUENCE [LARGE SCALE GENOMIC DNA]</scope>
    <source>
        <strain evidence="1 2">NRRL 5741</strain>
    </source>
</reference>
<dbReference type="RefSeq" id="WP_153524612.1">
    <property type="nucleotide sequence ID" value="NZ_JBEPDZ010000009.1"/>
</dbReference>
<organism evidence="1 2">
    <name type="scientific">Streptomyces jumonjinensis</name>
    <dbReference type="NCBI Taxonomy" id="1945"/>
    <lineage>
        <taxon>Bacteria</taxon>
        <taxon>Bacillati</taxon>
        <taxon>Actinomycetota</taxon>
        <taxon>Actinomycetes</taxon>
        <taxon>Kitasatosporales</taxon>
        <taxon>Streptomycetaceae</taxon>
        <taxon>Streptomyces</taxon>
    </lineage>
</organism>
<dbReference type="SUPFAM" id="SSF48452">
    <property type="entry name" value="TPR-like"/>
    <property type="match status" value="1"/>
</dbReference>
<evidence type="ECO:0008006" key="3">
    <source>
        <dbReference type="Google" id="ProtNLM"/>
    </source>
</evidence>